<dbReference type="SUPFAM" id="SSF103473">
    <property type="entry name" value="MFS general substrate transporter"/>
    <property type="match status" value="1"/>
</dbReference>
<dbReference type="PANTHER" id="PTHR42910:SF1">
    <property type="entry name" value="MAJOR FACILITATOR SUPERFAMILY (MFS) PROFILE DOMAIN-CONTAINING PROTEIN"/>
    <property type="match status" value="1"/>
</dbReference>
<dbReference type="PROSITE" id="PS50850">
    <property type="entry name" value="MFS"/>
    <property type="match status" value="1"/>
</dbReference>
<dbReference type="EMBL" id="CP065053">
    <property type="protein sequence ID" value="QPI53338.1"/>
    <property type="molecule type" value="Genomic_DNA"/>
</dbReference>
<evidence type="ECO:0000256" key="2">
    <source>
        <dbReference type="ARBA" id="ARBA00022989"/>
    </source>
</evidence>
<dbReference type="CDD" id="cd17324">
    <property type="entry name" value="MFS_NepI_like"/>
    <property type="match status" value="1"/>
</dbReference>
<feature type="transmembrane region" description="Helical" evidence="4">
    <location>
        <begin position="31"/>
        <end position="55"/>
    </location>
</feature>
<feature type="transmembrane region" description="Helical" evidence="4">
    <location>
        <begin position="358"/>
        <end position="377"/>
    </location>
</feature>
<protein>
    <submittedName>
        <fullName evidence="6">MFS transporter</fullName>
    </submittedName>
</protein>
<proteinExistence type="predicted"/>
<feature type="transmembrane region" description="Helical" evidence="4">
    <location>
        <begin position="332"/>
        <end position="352"/>
    </location>
</feature>
<dbReference type="Gene3D" id="1.20.1250.20">
    <property type="entry name" value="MFS general substrate transporter like domains"/>
    <property type="match status" value="1"/>
</dbReference>
<keyword evidence="3 4" id="KW-0472">Membrane</keyword>
<dbReference type="PANTHER" id="PTHR42910">
    <property type="entry name" value="TRANSPORTER SCO4007-RELATED"/>
    <property type="match status" value="1"/>
</dbReference>
<evidence type="ECO:0000256" key="4">
    <source>
        <dbReference type="SAM" id="Phobius"/>
    </source>
</evidence>
<dbReference type="InterPro" id="IPR036259">
    <property type="entry name" value="MFS_trans_sf"/>
</dbReference>
<keyword evidence="1 4" id="KW-0812">Transmembrane</keyword>
<keyword evidence="7" id="KW-1185">Reference proteome</keyword>
<dbReference type="Pfam" id="PF07690">
    <property type="entry name" value="MFS_1"/>
    <property type="match status" value="1"/>
</dbReference>
<evidence type="ECO:0000313" key="6">
    <source>
        <dbReference type="EMBL" id="QPI53338.1"/>
    </source>
</evidence>
<evidence type="ECO:0000256" key="1">
    <source>
        <dbReference type="ARBA" id="ARBA00022692"/>
    </source>
</evidence>
<evidence type="ECO:0000259" key="5">
    <source>
        <dbReference type="PROSITE" id="PS50850"/>
    </source>
</evidence>
<feature type="transmembrane region" description="Helical" evidence="4">
    <location>
        <begin position="124"/>
        <end position="146"/>
    </location>
</feature>
<name>A0AA48WKJ7_9BURK</name>
<evidence type="ECO:0000256" key="3">
    <source>
        <dbReference type="ARBA" id="ARBA00023136"/>
    </source>
</evidence>
<evidence type="ECO:0000313" key="7">
    <source>
        <dbReference type="Proteomes" id="UP000662888"/>
    </source>
</evidence>
<accession>A0AA48WKJ7</accession>
<reference evidence="6 7" key="1">
    <citation type="submission" date="2020-11" db="EMBL/GenBank/DDBJ databases">
        <authorList>
            <person name="Sun Q."/>
        </authorList>
    </citation>
    <scope>NUCLEOTIDE SEQUENCE [LARGE SCALE GENOMIC DNA]</scope>
    <source>
        <strain evidence="6 7">P8398</strain>
    </source>
</reference>
<organism evidence="6 7">
    <name type="scientific">Massilia antarctica</name>
    <dbReference type="NCBI Taxonomy" id="2765360"/>
    <lineage>
        <taxon>Bacteria</taxon>
        <taxon>Pseudomonadati</taxon>
        <taxon>Pseudomonadota</taxon>
        <taxon>Betaproteobacteria</taxon>
        <taxon>Burkholderiales</taxon>
        <taxon>Oxalobacteraceae</taxon>
        <taxon>Telluria group</taxon>
        <taxon>Massilia</taxon>
    </lineage>
</organism>
<feature type="transmembrane region" description="Helical" evidence="4">
    <location>
        <begin position="266"/>
        <end position="286"/>
    </location>
</feature>
<feature type="transmembrane region" description="Helical" evidence="4">
    <location>
        <begin position="152"/>
        <end position="170"/>
    </location>
</feature>
<dbReference type="InterPro" id="IPR011701">
    <property type="entry name" value="MFS"/>
</dbReference>
<sequence>MVLLLAVAAGLIVANLYYAQTLVGPISRATGLSAGAAGLIVTLTQIGYTLGLLFIVPLGDVLENRRLVIGALLLTAIALFTAAFSTSGWVFLAAALAIGLGSVAAQILVPFAAHLTREATRGQVVGKVVSGLLLGIMLARPVASLVADASNWHVVFGGAAVLILVLAAVLRVKLPQRVPESALPYARLIGSLWTLFKATPVLRRRAAYQAGLFGAFSLFWTVTPMMLSGPQFQLSQTGIAIFALVGMAGAIASPIAGRLADAGKTLPATGVALLLGVSAFALPLLIPGSRDVALAVLVIASIILDMGVAASLVLGQRAIFSMAPEVRSRLNALYLALFFAGGALGSALGGWVFATYGWHTVLLAGMAFPALGLGLWLSELRPVALAETSK</sequence>
<feature type="transmembrane region" description="Helical" evidence="4">
    <location>
        <begin position="206"/>
        <end position="227"/>
    </location>
</feature>
<feature type="transmembrane region" description="Helical" evidence="4">
    <location>
        <begin position="239"/>
        <end position="259"/>
    </location>
</feature>
<feature type="transmembrane region" description="Helical" evidence="4">
    <location>
        <begin position="67"/>
        <end position="84"/>
    </location>
</feature>
<feature type="domain" description="Major facilitator superfamily (MFS) profile" evidence="5">
    <location>
        <begin position="1"/>
        <end position="390"/>
    </location>
</feature>
<gene>
    <name evidence="6" type="ORF">IV454_19140</name>
</gene>
<keyword evidence="2 4" id="KW-1133">Transmembrane helix</keyword>
<feature type="transmembrane region" description="Helical" evidence="4">
    <location>
        <begin position="292"/>
        <end position="320"/>
    </location>
</feature>
<feature type="transmembrane region" description="Helical" evidence="4">
    <location>
        <begin position="90"/>
        <end position="112"/>
    </location>
</feature>
<dbReference type="Proteomes" id="UP000662888">
    <property type="component" value="Chromosome"/>
</dbReference>
<dbReference type="InterPro" id="IPR020846">
    <property type="entry name" value="MFS_dom"/>
</dbReference>